<organism evidence="2 3">
    <name type="scientific">Halodurantibacterium flavum</name>
    <dbReference type="NCBI Taxonomy" id="1382802"/>
    <lineage>
        <taxon>Bacteria</taxon>
        <taxon>Pseudomonadati</taxon>
        <taxon>Pseudomonadota</taxon>
        <taxon>Alphaproteobacteria</taxon>
        <taxon>Rhodobacterales</taxon>
        <taxon>Paracoccaceae</taxon>
        <taxon>Halodurantibacterium</taxon>
    </lineage>
</organism>
<dbReference type="InterPro" id="IPR050266">
    <property type="entry name" value="AB_hydrolase_sf"/>
</dbReference>
<dbReference type="Pfam" id="PF12697">
    <property type="entry name" value="Abhydrolase_6"/>
    <property type="match status" value="1"/>
</dbReference>
<reference evidence="3" key="1">
    <citation type="journal article" date="2019" name="Int. J. Syst. Evol. Microbiol.">
        <title>The Global Catalogue of Microorganisms (GCM) 10K type strain sequencing project: providing services to taxonomists for standard genome sequencing and annotation.</title>
        <authorList>
            <consortium name="The Broad Institute Genomics Platform"/>
            <consortium name="The Broad Institute Genome Sequencing Center for Infectious Disease"/>
            <person name="Wu L."/>
            <person name="Ma J."/>
        </authorList>
    </citation>
    <scope>NUCLEOTIDE SEQUENCE [LARGE SCALE GENOMIC DNA]</scope>
    <source>
        <strain evidence="3">CGMCC 4.7242</strain>
    </source>
</reference>
<keyword evidence="3" id="KW-1185">Reference proteome</keyword>
<evidence type="ECO:0000313" key="2">
    <source>
        <dbReference type="EMBL" id="MFD1913083.1"/>
    </source>
</evidence>
<feature type="domain" description="AB hydrolase-1" evidence="1">
    <location>
        <begin position="6"/>
        <end position="223"/>
    </location>
</feature>
<sequence length="234" mass="25346">MPLTAVLIPGLVSDARVWRPLARALPDAVALHDADLRAMTSITGAAERLLSLIDGDLLLAGHSMGGRIAQEMARIAPDRMRGLILANTGHNSRREGEEPKRQAMIELGHSGMDRLTDQWLPPMLDPARTDDAALVADLRAMVLAATPDQHERQIRALLDRPDAMPHLGAIPCPVLLLTGRQDGWSPAAQHQEMADRIPDAELALIDNAGHFAPVERPEAVVAAAMDWITRKVPA</sequence>
<gene>
    <name evidence="2" type="ORF">ACFSGJ_12750</name>
</gene>
<comment type="caution">
    <text evidence="2">The sequence shown here is derived from an EMBL/GenBank/DDBJ whole genome shotgun (WGS) entry which is preliminary data.</text>
</comment>
<protein>
    <submittedName>
        <fullName evidence="2">Alpha/beta fold hydrolase</fullName>
    </submittedName>
</protein>
<name>A0ABW4S7K1_9RHOB</name>
<dbReference type="SUPFAM" id="SSF53474">
    <property type="entry name" value="alpha/beta-Hydrolases"/>
    <property type="match status" value="1"/>
</dbReference>
<dbReference type="InterPro" id="IPR000073">
    <property type="entry name" value="AB_hydrolase_1"/>
</dbReference>
<dbReference type="Proteomes" id="UP001597353">
    <property type="component" value="Unassembled WGS sequence"/>
</dbReference>
<dbReference type="RefSeq" id="WP_390262335.1">
    <property type="nucleotide sequence ID" value="NZ_JBHUGH010000009.1"/>
</dbReference>
<dbReference type="PANTHER" id="PTHR43798">
    <property type="entry name" value="MONOACYLGLYCEROL LIPASE"/>
    <property type="match status" value="1"/>
</dbReference>
<evidence type="ECO:0000313" key="3">
    <source>
        <dbReference type="Proteomes" id="UP001597353"/>
    </source>
</evidence>
<dbReference type="PANTHER" id="PTHR43798:SF29">
    <property type="entry name" value="AB HYDROLASE-1 DOMAIN-CONTAINING PROTEIN"/>
    <property type="match status" value="1"/>
</dbReference>
<keyword evidence="2" id="KW-0378">Hydrolase</keyword>
<dbReference type="GO" id="GO:0016787">
    <property type="term" value="F:hydrolase activity"/>
    <property type="evidence" value="ECO:0007669"/>
    <property type="project" value="UniProtKB-KW"/>
</dbReference>
<evidence type="ECO:0000259" key="1">
    <source>
        <dbReference type="Pfam" id="PF12697"/>
    </source>
</evidence>
<dbReference type="PRINTS" id="PR00111">
    <property type="entry name" value="ABHYDROLASE"/>
</dbReference>
<dbReference type="EMBL" id="JBHUGH010000009">
    <property type="protein sequence ID" value="MFD1913083.1"/>
    <property type="molecule type" value="Genomic_DNA"/>
</dbReference>
<dbReference type="Gene3D" id="3.40.50.1820">
    <property type="entry name" value="alpha/beta hydrolase"/>
    <property type="match status" value="1"/>
</dbReference>
<proteinExistence type="predicted"/>
<accession>A0ABW4S7K1</accession>
<dbReference type="InterPro" id="IPR029058">
    <property type="entry name" value="AB_hydrolase_fold"/>
</dbReference>